<reference evidence="2" key="1">
    <citation type="submission" date="2018-06" db="EMBL/GenBank/DDBJ databases">
        <authorList>
            <person name="Zhirakovskaya E."/>
        </authorList>
    </citation>
    <scope>NUCLEOTIDE SEQUENCE</scope>
</reference>
<dbReference type="EMBL" id="UOEJ01000107">
    <property type="protein sequence ID" value="VAV98822.1"/>
    <property type="molecule type" value="Genomic_DNA"/>
</dbReference>
<sequence>MFGRKKAKQNVMGHEILAPKPTRWAYLYILKYIALPIGMVLTGMDIILYFIFKYAFNSCYGVFCLIG</sequence>
<protein>
    <submittedName>
        <fullName evidence="2">Uncharacterized protein</fullName>
    </submittedName>
</protein>
<evidence type="ECO:0000313" key="2">
    <source>
        <dbReference type="EMBL" id="VAV98822.1"/>
    </source>
</evidence>
<name>A0A3B0S4N4_9ZZZZ</name>
<keyword evidence="1" id="KW-0472">Membrane</keyword>
<gene>
    <name evidence="2" type="ORF">MNBD_ALPHA01-150</name>
</gene>
<keyword evidence="1" id="KW-0812">Transmembrane</keyword>
<organism evidence="2">
    <name type="scientific">hydrothermal vent metagenome</name>
    <dbReference type="NCBI Taxonomy" id="652676"/>
    <lineage>
        <taxon>unclassified sequences</taxon>
        <taxon>metagenomes</taxon>
        <taxon>ecological metagenomes</taxon>
    </lineage>
</organism>
<dbReference type="AlphaFoldDB" id="A0A3B0S4N4"/>
<evidence type="ECO:0000256" key="1">
    <source>
        <dbReference type="SAM" id="Phobius"/>
    </source>
</evidence>
<proteinExistence type="predicted"/>
<accession>A0A3B0S4N4</accession>
<keyword evidence="1" id="KW-1133">Transmembrane helix</keyword>
<feature type="transmembrane region" description="Helical" evidence="1">
    <location>
        <begin position="29"/>
        <end position="52"/>
    </location>
</feature>